<evidence type="ECO:0000313" key="7">
    <source>
        <dbReference type="Proteomes" id="UP000295509"/>
    </source>
</evidence>
<comment type="cofactor">
    <cofactor evidence="1">
        <name>Zn(2+)</name>
        <dbReference type="ChEBI" id="CHEBI:29105"/>
    </cofactor>
</comment>
<gene>
    <name evidence="6" type="ORF">BX592_101151</name>
</gene>
<name>A0A4R8M0B6_9BURK</name>
<dbReference type="GO" id="GO:0046872">
    <property type="term" value="F:metal ion binding"/>
    <property type="evidence" value="ECO:0007669"/>
    <property type="project" value="UniProtKB-KW"/>
</dbReference>
<dbReference type="RefSeq" id="WP_134189727.1">
    <property type="nucleotide sequence ID" value="NZ_JBHLUW010000027.1"/>
</dbReference>
<organism evidence="6 7">
    <name type="scientific">Paraburkholderia rhizosphaerae</name>
    <dbReference type="NCBI Taxonomy" id="480658"/>
    <lineage>
        <taxon>Bacteria</taxon>
        <taxon>Pseudomonadati</taxon>
        <taxon>Pseudomonadota</taxon>
        <taxon>Betaproteobacteria</taxon>
        <taxon>Burkholderiales</taxon>
        <taxon>Burkholderiaceae</taxon>
        <taxon>Paraburkholderia</taxon>
    </lineage>
</organism>
<evidence type="ECO:0000259" key="5">
    <source>
        <dbReference type="Pfam" id="PF24827"/>
    </source>
</evidence>
<keyword evidence="4" id="KW-0862">Zinc</keyword>
<comment type="caution">
    <text evidence="6">The sequence shown here is derived from an EMBL/GenBank/DDBJ whole genome shotgun (WGS) entry which is preliminary data.</text>
</comment>
<dbReference type="OrthoDB" id="527673at2"/>
<dbReference type="Gene3D" id="3.40.630.10">
    <property type="entry name" value="Zn peptidases"/>
    <property type="match status" value="1"/>
</dbReference>
<reference evidence="6 7" key="1">
    <citation type="submission" date="2019-03" db="EMBL/GenBank/DDBJ databases">
        <title>Genomic Encyclopedia of Type Strains, Phase III (KMG-III): the genomes of soil and plant-associated and newly described type strains.</title>
        <authorList>
            <person name="Whitman W."/>
        </authorList>
    </citation>
    <scope>NUCLEOTIDE SEQUENCE [LARGE SCALE GENOMIC DNA]</scope>
    <source>
        <strain evidence="6 7">LMG 29544</strain>
    </source>
</reference>
<dbReference type="PANTHER" id="PTHR37326:SF1">
    <property type="entry name" value="BLL3975 PROTEIN"/>
    <property type="match status" value="1"/>
</dbReference>
<keyword evidence="2" id="KW-0479">Metal-binding</keyword>
<evidence type="ECO:0000313" key="6">
    <source>
        <dbReference type="EMBL" id="TDY54695.1"/>
    </source>
</evidence>
<dbReference type="InterPro" id="IPR053138">
    <property type="entry name" value="N-alpha-Ac-DABA_deacetylase"/>
</dbReference>
<feature type="domain" description="Succinylglutamate desuccinylase/Aspartoacylase catalytic" evidence="5">
    <location>
        <begin position="31"/>
        <end position="260"/>
    </location>
</feature>
<evidence type="ECO:0000256" key="2">
    <source>
        <dbReference type="ARBA" id="ARBA00022723"/>
    </source>
</evidence>
<dbReference type="SUPFAM" id="SSF53187">
    <property type="entry name" value="Zn-dependent exopeptidases"/>
    <property type="match status" value="1"/>
</dbReference>
<dbReference type="InterPro" id="IPR055438">
    <property type="entry name" value="AstE_AspA_cat"/>
</dbReference>
<dbReference type="GO" id="GO:0016788">
    <property type="term" value="F:hydrolase activity, acting on ester bonds"/>
    <property type="evidence" value="ECO:0007669"/>
    <property type="project" value="InterPro"/>
</dbReference>
<evidence type="ECO:0000256" key="3">
    <source>
        <dbReference type="ARBA" id="ARBA00022801"/>
    </source>
</evidence>
<protein>
    <submittedName>
        <fullName evidence="6">Putative deacylase</fullName>
    </submittedName>
</protein>
<dbReference type="Proteomes" id="UP000295509">
    <property type="component" value="Unassembled WGS sequence"/>
</dbReference>
<keyword evidence="7" id="KW-1185">Reference proteome</keyword>
<evidence type="ECO:0000256" key="4">
    <source>
        <dbReference type="ARBA" id="ARBA00022833"/>
    </source>
</evidence>
<sequence>MNQQSIPLVSSAIGTRRELTVFRFGPAHSDQKVFIQASLHADETPAMLTAVLLKRRLLELEAQHALAAQVVLVPVANPIGLSQYVLGQFVGRFELDSGKNFNRHFLPFDRVIDRAKDALGADPLENRRLVRQLMRDELEFRTPRNEFESLQHELLKLSYDADLVIDLHCSQEAAMHIYTNETGWPEFEPLARYLGSRASMLANDSGGQSFDEAHSLFWHQLQQSLPASKPVSIGTFAVTVECRGQRDVSYEVAQQDADALIDYLIWRRALHGDPKPLPDLPMPATPLAGSEQLVAPVSGILVHRAEVGATVRAGDALFDIVDPLTDATTTIVSRNDGVLYMRRAIRFVTAGAALGRVTGTQPTRTGYLLSA</sequence>
<dbReference type="EMBL" id="SORE01000001">
    <property type="protein sequence ID" value="TDY54695.1"/>
    <property type="molecule type" value="Genomic_DNA"/>
</dbReference>
<accession>A0A4R8M0B6</accession>
<dbReference type="Pfam" id="PF24827">
    <property type="entry name" value="AstE_AspA_cat"/>
    <property type="match status" value="1"/>
</dbReference>
<keyword evidence="3" id="KW-0378">Hydrolase</keyword>
<dbReference type="CDD" id="cd06250">
    <property type="entry name" value="M14_PaAOTO_like"/>
    <property type="match status" value="1"/>
</dbReference>
<dbReference type="AlphaFoldDB" id="A0A4R8M0B6"/>
<dbReference type="PANTHER" id="PTHR37326">
    <property type="entry name" value="BLL3975 PROTEIN"/>
    <property type="match status" value="1"/>
</dbReference>
<proteinExistence type="predicted"/>
<evidence type="ECO:0000256" key="1">
    <source>
        <dbReference type="ARBA" id="ARBA00001947"/>
    </source>
</evidence>